<keyword evidence="4" id="KW-0732">Signal</keyword>
<evidence type="ECO:0000256" key="4">
    <source>
        <dbReference type="SAM" id="SignalP"/>
    </source>
</evidence>
<dbReference type="Pfam" id="PF07896">
    <property type="entry name" value="DUF1674"/>
    <property type="match status" value="1"/>
</dbReference>
<keyword evidence="6" id="KW-1185">Reference proteome</keyword>
<dbReference type="EMBL" id="ML978991">
    <property type="protein sequence ID" value="KAF1924733.1"/>
    <property type="molecule type" value="Genomic_DNA"/>
</dbReference>
<comment type="similarity">
    <text evidence="1">Belongs to the SDHAF4 family.</text>
</comment>
<evidence type="ECO:0000256" key="1">
    <source>
        <dbReference type="ARBA" id="ARBA00005701"/>
    </source>
</evidence>
<evidence type="ECO:0000313" key="6">
    <source>
        <dbReference type="Proteomes" id="UP000800082"/>
    </source>
</evidence>
<dbReference type="PANTHER" id="PTHR28524:SF3">
    <property type="entry name" value="SUCCINATE DEHYDROGENASE ASSEMBLY FACTOR 4, MITOCHONDRIAL"/>
    <property type="match status" value="1"/>
</dbReference>
<dbReference type="AlphaFoldDB" id="A0A6A5RB27"/>
<feature type="chain" id="PRO_5025663833" description="Succinate dehydrogenase assembly factor 4, mitochondrial" evidence="4">
    <location>
        <begin position="24"/>
        <end position="186"/>
    </location>
</feature>
<feature type="compositionally biased region" description="Basic and acidic residues" evidence="3">
    <location>
        <begin position="69"/>
        <end position="81"/>
    </location>
</feature>
<name>A0A6A5RB27_9PLEO</name>
<dbReference type="PANTHER" id="PTHR28524">
    <property type="entry name" value="SUCCINATE DEHYDROGENASE ASSEMBLY FACTOR 4, MITOCHONDRIAL"/>
    <property type="match status" value="1"/>
</dbReference>
<evidence type="ECO:0000256" key="2">
    <source>
        <dbReference type="ARBA" id="ARBA00022170"/>
    </source>
</evidence>
<feature type="compositionally biased region" description="Basic and acidic residues" evidence="3">
    <location>
        <begin position="121"/>
        <end position="137"/>
    </location>
</feature>
<dbReference type="OrthoDB" id="201362at2759"/>
<gene>
    <name evidence="5" type="ORF">M421DRAFT_424621</name>
</gene>
<proteinExistence type="inferred from homology"/>
<accession>A0A6A5RB27</accession>
<organism evidence="5 6">
    <name type="scientific">Didymella exigua CBS 183.55</name>
    <dbReference type="NCBI Taxonomy" id="1150837"/>
    <lineage>
        <taxon>Eukaryota</taxon>
        <taxon>Fungi</taxon>
        <taxon>Dikarya</taxon>
        <taxon>Ascomycota</taxon>
        <taxon>Pezizomycotina</taxon>
        <taxon>Dothideomycetes</taxon>
        <taxon>Pleosporomycetidae</taxon>
        <taxon>Pleosporales</taxon>
        <taxon>Pleosporineae</taxon>
        <taxon>Didymellaceae</taxon>
        <taxon>Didymella</taxon>
    </lineage>
</organism>
<dbReference type="RefSeq" id="XP_033444985.1">
    <property type="nucleotide sequence ID" value="XM_033593809.1"/>
</dbReference>
<evidence type="ECO:0000313" key="5">
    <source>
        <dbReference type="EMBL" id="KAF1924733.1"/>
    </source>
</evidence>
<feature type="compositionally biased region" description="Polar residues" evidence="3">
    <location>
        <begin position="97"/>
        <end position="119"/>
    </location>
</feature>
<protein>
    <recommendedName>
        <fullName evidence="2">Succinate dehydrogenase assembly factor 4, mitochondrial</fullName>
    </recommendedName>
</protein>
<dbReference type="InterPro" id="IPR012875">
    <property type="entry name" value="SDHF4"/>
</dbReference>
<sequence>MTVNLLASWPALLSISTLDCTLTHRIRTTPTTMLRTLTQLPRQLSRRAAPFSTSATHKTAFGGPAPPRLPKEDQEVFEKLQKQSTGAFSQPKPDPEPTSQSASQPSTMRVNQSPDSSSPEIRFENGKDIKKGDEFHPNMRRGAPPEFEGDTNPKTGEVGGPKNEPLRWGSGEGRGDWSYNGRVTDF</sequence>
<reference evidence="5" key="1">
    <citation type="journal article" date="2020" name="Stud. Mycol.">
        <title>101 Dothideomycetes genomes: a test case for predicting lifestyles and emergence of pathogens.</title>
        <authorList>
            <person name="Haridas S."/>
            <person name="Albert R."/>
            <person name="Binder M."/>
            <person name="Bloem J."/>
            <person name="Labutti K."/>
            <person name="Salamov A."/>
            <person name="Andreopoulos B."/>
            <person name="Baker S."/>
            <person name="Barry K."/>
            <person name="Bills G."/>
            <person name="Bluhm B."/>
            <person name="Cannon C."/>
            <person name="Castanera R."/>
            <person name="Culley D."/>
            <person name="Daum C."/>
            <person name="Ezra D."/>
            <person name="Gonzalez J."/>
            <person name="Henrissat B."/>
            <person name="Kuo A."/>
            <person name="Liang C."/>
            <person name="Lipzen A."/>
            <person name="Lutzoni F."/>
            <person name="Magnuson J."/>
            <person name="Mondo S."/>
            <person name="Nolan M."/>
            <person name="Ohm R."/>
            <person name="Pangilinan J."/>
            <person name="Park H.-J."/>
            <person name="Ramirez L."/>
            <person name="Alfaro M."/>
            <person name="Sun H."/>
            <person name="Tritt A."/>
            <person name="Yoshinaga Y."/>
            <person name="Zwiers L.-H."/>
            <person name="Turgeon B."/>
            <person name="Goodwin S."/>
            <person name="Spatafora J."/>
            <person name="Crous P."/>
            <person name="Grigoriev I."/>
        </authorList>
    </citation>
    <scope>NUCLEOTIDE SEQUENCE</scope>
    <source>
        <strain evidence="5">CBS 183.55</strain>
    </source>
</reference>
<dbReference type="Proteomes" id="UP000800082">
    <property type="component" value="Unassembled WGS sequence"/>
</dbReference>
<dbReference type="GO" id="GO:0005739">
    <property type="term" value="C:mitochondrion"/>
    <property type="evidence" value="ECO:0007669"/>
    <property type="project" value="TreeGrafter"/>
</dbReference>
<feature type="region of interest" description="Disordered" evidence="3">
    <location>
        <begin position="41"/>
        <end position="186"/>
    </location>
</feature>
<feature type="signal peptide" evidence="4">
    <location>
        <begin position="1"/>
        <end position="23"/>
    </location>
</feature>
<dbReference type="GeneID" id="54351477"/>
<evidence type="ECO:0000256" key="3">
    <source>
        <dbReference type="SAM" id="MobiDB-lite"/>
    </source>
</evidence>
<dbReference type="GO" id="GO:0034553">
    <property type="term" value="P:mitochondrial respiratory chain complex II assembly"/>
    <property type="evidence" value="ECO:0007669"/>
    <property type="project" value="TreeGrafter"/>
</dbReference>